<dbReference type="EMBL" id="PUGF01000021">
    <property type="protein sequence ID" value="PRC91603.1"/>
    <property type="molecule type" value="Genomic_DNA"/>
</dbReference>
<keyword evidence="2" id="KW-1185">Reference proteome</keyword>
<dbReference type="AlphaFoldDB" id="A0A2S9GV63"/>
<comment type="caution">
    <text evidence="1">The sequence shown here is derived from an EMBL/GenBank/DDBJ whole genome shotgun (WGS) entry which is preliminary data.</text>
</comment>
<evidence type="ECO:0000313" key="2">
    <source>
        <dbReference type="Proteomes" id="UP000237839"/>
    </source>
</evidence>
<accession>A0A2S9GV63</accession>
<evidence type="ECO:0000313" key="1">
    <source>
        <dbReference type="EMBL" id="PRC91603.1"/>
    </source>
</evidence>
<dbReference type="Proteomes" id="UP000237839">
    <property type="component" value="Unassembled WGS sequence"/>
</dbReference>
<proteinExistence type="predicted"/>
<sequence>MKSPDLSEFSSFFAAHSIAHHASICSNQALTDHSVPKK</sequence>
<reference evidence="1 2" key="1">
    <citation type="submission" date="2018-02" db="EMBL/GenBank/DDBJ databases">
        <title>Solimicrobium silvestre gen. nov., sp. nov., isolated from alpine forest soil.</title>
        <authorList>
            <person name="Margesin R."/>
            <person name="Albuquerque L."/>
            <person name="Zhang D.-C."/>
            <person name="Froufe H.J.C."/>
            <person name="Severino R."/>
            <person name="Roxo I."/>
            <person name="Egas C."/>
            <person name="Da Costa M.S."/>
        </authorList>
    </citation>
    <scope>NUCLEOTIDE SEQUENCE [LARGE SCALE GENOMIC DNA]</scope>
    <source>
        <strain evidence="1 2">S20-91</strain>
    </source>
</reference>
<gene>
    <name evidence="1" type="ORF">S2091_3719</name>
</gene>
<organism evidence="1 2">
    <name type="scientific">Solimicrobium silvestre</name>
    <dbReference type="NCBI Taxonomy" id="2099400"/>
    <lineage>
        <taxon>Bacteria</taxon>
        <taxon>Pseudomonadati</taxon>
        <taxon>Pseudomonadota</taxon>
        <taxon>Betaproteobacteria</taxon>
        <taxon>Burkholderiales</taxon>
        <taxon>Oxalobacteraceae</taxon>
        <taxon>Solimicrobium</taxon>
    </lineage>
</organism>
<protein>
    <submittedName>
        <fullName evidence="1">Uncharacterized protein</fullName>
    </submittedName>
</protein>
<name>A0A2S9GV63_9BURK</name>